<dbReference type="Proteomes" id="UP001174210">
    <property type="component" value="Unassembled WGS sequence"/>
</dbReference>
<gene>
    <name evidence="2" type="ORF">P5G59_12510</name>
</gene>
<dbReference type="RefSeq" id="WP_301219325.1">
    <property type="nucleotide sequence ID" value="NZ_JAROCB010000003.1"/>
</dbReference>
<protein>
    <submittedName>
        <fullName evidence="2">Uncharacterized protein</fullName>
    </submittedName>
</protein>
<feature type="transmembrane region" description="Helical" evidence="1">
    <location>
        <begin position="43"/>
        <end position="64"/>
    </location>
</feature>
<reference evidence="2" key="1">
    <citation type="submission" date="2023-03" db="EMBL/GenBank/DDBJ databases">
        <title>MT1 and MT2 Draft Genomes of Novel Species.</title>
        <authorList>
            <person name="Venkateswaran K."/>
        </authorList>
    </citation>
    <scope>NUCLEOTIDE SEQUENCE</scope>
    <source>
        <strain evidence="2">F6_8S_P_1A</strain>
    </source>
</reference>
<keyword evidence="1" id="KW-1133">Transmembrane helix</keyword>
<organism evidence="2 3">
    <name type="scientific">Leifsonia virtsii</name>
    <dbReference type="NCBI Taxonomy" id="3035915"/>
    <lineage>
        <taxon>Bacteria</taxon>
        <taxon>Bacillati</taxon>
        <taxon>Actinomycetota</taxon>
        <taxon>Actinomycetes</taxon>
        <taxon>Micrococcales</taxon>
        <taxon>Microbacteriaceae</taxon>
        <taxon>Leifsonia</taxon>
    </lineage>
</organism>
<name>A0ABT8IYS1_9MICO</name>
<evidence type="ECO:0000256" key="1">
    <source>
        <dbReference type="SAM" id="Phobius"/>
    </source>
</evidence>
<feature type="transmembrane region" description="Helical" evidence="1">
    <location>
        <begin position="140"/>
        <end position="157"/>
    </location>
</feature>
<dbReference type="EMBL" id="JAROCB010000003">
    <property type="protein sequence ID" value="MDN4597969.1"/>
    <property type="molecule type" value="Genomic_DNA"/>
</dbReference>
<keyword evidence="1" id="KW-0812">Transmembrane</keyword>
<feature type="transmembrane region" description="Helical" evidence="1">
    <location>
        <begin position="76"/>
        <end position="95"/>
    </location>
</feature>
<keyword evidence="3" id="KW-1185">Reference proteome</keyword>
<accession>A0ABT8IYS1</accession>
<proteinExistence type="predicted"/>
<evidence type="ECO:0000313" key="3">
    <source>
        <dbReference type="Proteomes" id="UP001174210"/>
    </source>
</evidence>
<keyword evidence="1" id="KW-0472">Membrane</keyword>
<sequence length="169" mass="17196">MLGILLPVLQGAGSVALSLVAFALAFTWPSLTQPILRLRTDGARALGFAGLVLVLALAAGLLYATPGVLLRDSLSILLSAPVVLLWLIGVVALIVRGLVLHGAARAISFAFAVASAAGVIAGIVSVALTQHGMPDTVTPTGAFLLALAALAAFVFWARAEEPEPRPSAV</sequence>
<evidence type="ECO:0000313" key="2">
    <source>
        <dbReference type="EMBL" id="MDN4597969.1"/>
    </source>
</evidence>
<feature type="transmembrane region" description="Helical" evidence="1">
    <location>
        <begin position="12"/>
        <end position="31"/>
    </location>
</feature>
<comment type="caution">
    <text evidence="2">The sequence shown here is derived from an EMBL/GenBank/DDBJ whole genome shotgun (WGS) entry which is preliminary data.</text>
</comment>
<feature type="transmembrane region" description="Helical" evidence="1">
    <location>
        <begin position="107"/>
        <end position="128"/>
    </location>
</feature>